<dbReference type="InterPro" id="IPR036365">
    <property type="entry name" value="PGBD-like_sf"/>
</dbReference>
<feature type="region of interest" description="Disordered" evidence="1">
    <location>
        <begin position="34"/>
        <end position="68"/>
    </location>
</feature>
<dbReference type="InterPro" id="IPR002477">
    <property type="entry name" value="Peptidoglycan-bd-like"/>
</dbReference>
<feature type="transmembrane region" description="Helical" evidence="2">
    <location>
        <begin position="6"/>
        <end position="25"/>
    </location>
</feature>
<keyword evidence="2" id="KW-0812">Transmembrane</keyword>
<evidence type="ECO:0000256" key="2">
    <source>
        <dbReference type="SAM" id="Phobius"/>
    </source>
</evidence>
<sequence>MSQHTGNLVGLMALYVFMGIGTVLFSNGSGFASGEELNTPHSPKKSSESSSPPSSQSAQTDAAKMSLEKKGQEELEALRKKPDEFRTLMTGVQIFLGRFGYGVGPYTGNLDETTKQALKAYQKNSGLSQTGDLDFPTLKHLTEDDRLLNRVVPFLPPQTFHDQEWGQWVEVQGSWMLKEGNTDEVLQTSRITCMKEFKRCIDSTASLVNANVPQLKVHTHVYDIQEWDDANIVSAPYDGEACAVSILRISRNPPLVTRFLSLQNKPGPCAQVQAEDRQYVLEDGPKIYQILRMQKAEAIQQILQVTK</sequence>
<evidence type="ECO:0000259" key="3">
    <source>
        <dbReference type="Pfam" id="PF01471"/>
    </source>
</evidence>
<dbReference type="Proteomes" id="UP001302494">
    <property type="component" value="Chromosome"/>
</dbReference>
<reference evidence="4 5" key="1">
    <citation type="submission" date="2023-01" db="EMBL/GenBank/DDBJ databases">
        <title>Cultivation and genomic characterization of new, ubiquitous marine nitrite-oxidizing bacteria from the Nitrospirales.</title>
        <authorList>
            <person name="Mueller A.J."/>
            <person name="Daebeler A."/>
            <person name="Herbold C.W."/>
            <person name="Kirkegaard R.H."/>
            <person name="Daims H."/>
        </authorList>
    </citation>
    <scope>NUCLEOTIDE SEQUENCE [LARGE SCALE GENOMIC DNA]</scope>
    <source>
        <strain evidence="4 5">DK</strain>
    </source>
</reference>
<evidence type="ECO:0000313" key="5">
    <source>
        <dbReference type="Proteomes" id="UP001302494"/>
    </source>
</evidence>
<protein>
    <submittedName>
        <fullName evidence="4">Peptidoglycan-binding domain-containing protein</fullName>
    </submittedName>
</protein>
<keyword evidence="5" id="KW-1185">Reference proteome</keyword>
<dbReference type="AlphaFoldDB" id="A0AA96JV87"/>
<evidence type="ECO:0000313" key="4">
    <source>
        <dbReference type="EMBL" id="WNM61198.1"/>
    </source>
</evidence>
<dbReference type="InterPro" id="IPR036366">
    <property type="entry name" value="PGBDSf"/>
</dbReference>
<keyword evidence="2" id="KW-1133">Transmembrane helix</keyword>
<dbReference type="EMBL" id="CP116968">
    <property type="protein sequence ID" value="WNM61198.1"/>
    <property type="molecule type" value="Genomic_DNA"/>
</dbReference>
<dbReference type="SUPFAM" id="SSF47090">
    <property type="entry name" value="PGBD-like"/>
    <property type="match status" value="1"/>
</dbReference>
<dbReference type="Pfam" id="PF01471">
    <property type="entry name" value="PG_binding_1"/>
    <property type="match status" value="1"/>
</dbReference>
<gene>
    <name evidence="4" type="ORF">PQG83_15765</name>
</gene>
<accession>A0AA96JV87</accession>
<feature type="compositionally biased region" description="Low complexity" evidence="1">
    <location>
        <begin position="48"/>
        <end position="57"/>
    </location>
</feature>
<evidence type="ECO:0000256" key="1">
    <source>
        <dbReference type="SAM" id="MobiDB-lite"/>
    </source>
</evidence>
<dbReference type="RefSeq" id="WP_312743000.1">
    <property type="nucleotide sequence ID" value="NZ_CP116968.1"/>
</dbReference>
<proteinExistence type="predicted"/>
<keyword evidence="2" id="KW-0472">Membrane</keyword>
<feature type="domain" description="Peptidoglycan binding-like" evidence="3">
    <location>
        <begin position="92"/>
        <end position="141"/>
    </location>
</feature>
<organism evidence="4 5">
    <name type="scientific">Candidatus Nitrospira neomarina</name>
    <dbReference type="NCBI Taxonomy" id="3020899"/>
    <lineage>
        <taxon>Bacteria</taxon>
        <taxon>Pseudomonadati</taxon>
        <taxon>Nitrospirota</taxon>
        <taxon>Nitrospiria</taxon>
        <taxon>Nitrospirales</taxon>
        <taxon>Nitrospiraceae</taxon>
        <taxon>Nitrospira</taxon>
    </lineage>
</organism>
<dbReference type="Gene3D" id="1.10.101.10">
    <property type="entry name" value="PGBD-like superfamily/PGBD"/>
    <property type="match status" value="1"/>
</dbReference>
<dbReference type="KEGG" id="nneo:PQG83_15765"/>
<name>A0AA96JV87_9BACT</name>